<dbReference type="PANTHER" id="PTHR48051">
    <property type="match status" value="1"/>
</dbReference>
<dbReference type="SMART" id="SM00369">
    <property type="entry name" value="LRR_TYP"/>
    <property type="match status" value="3"/>
</dbReference>
<dbReference type="SUPFAM" id="SSF52058">
    <property type="entry name" value="L domain-like"/>
    <property type="match status" value="1"/>
</dbReference>
<dbReference type="HOGENOM" id="CLU_006272_0_0_1"/>
<dbReference type="SMART" id="SM00364">
    <property type="entry name" value="LRR_BAC"/>
    <property type="match status" value="4"/>
</dbReference>
<protein>
    <recommendedName>
        <fullName evidence="4">Disease resistance R13L4/SHOC-2-like LRR domain-containing protein</fullName>
    </recommendedName>
</protein>
<dbReference type="InParanoid" id="A0A0C3K3E7"/>
<dbReference type="InterPro" id="IPR003591">
    <property type="entry name" value="Leu-rich_rpt_typical-subtyp"/>
</dbReference>
<feature type="compositionally biased region" description="Polar residues" evidence="3">
    <location>
        <begin position="341"/>
        <end position="350"/>
    </location>
</feature>
<dbReference type="GO" id="GO:0005737">
    <property type="term" value="C:cytoplasm"/>
    <property type="evidence" value="ECO:0007669"/>
    <property type="project" value="TreeGrafter"/>
</dbReference>
<keyword evidence="1" id="KW-0433">Leucine-rich repeat</keyword>
<feature type="compositionally biased region" description="Polar residues" evidence="3">
    <location>
        <begin position="727"/>
        <end position="750"/>
    </location>
</feature>
<feature type="region of interest" description="Disordered" evidence="3">
    <location>
        <begin position="294"/>
        <end position="452"/>
    </location>
</feature>
<keyword evidence="6" id="KW-1185">Reference proteome</keyword>
<dbReference type="Proteomes" id="UP000054217">
    <property type="component" value="Unassembled WGS sequence"/>
</dbReference>
<feature type="compositionally biased region" description="Polar residues" evidence="3">
    <location>
        <begin position="384"/>
        <end position="395"/>
    </location>
</feature>
<dbReference type="STRING" id="870435.A0A0C3K3E7"/>
<evidence type="ECO:0000313" key="6">
    <source>
        <dbReference type="Proteomes" id="UP000054217"/>
    </source>
</evidence>
<proteinExistence type="predicted"/>
<evidence type="ECO:0000313" key="5">
    <source>
        <dbReference type="EMBL" id="KIO04047.1"/>
    </source>
</evidence>
<feature type="region of interest" description="Disordered" evidence="3">
    <location>
        <begin position="1"/>
        <end position="21"/>
    </location>
</feature>
<name>A0A0C3K3E7_PISTI</name>
<reference evidence="6" key="2">
    <citation type="submission" date="2015-01" db="EMBL/GenBank/DDBJ databases">
        <title>Evolutionary Origins and Diversification of the Mycorrhizal Mutualists.</title>
        <authorList>
            <consortium name="DOE Joint Genome Institute"/>
            <consortium name="Mycorrhizal Genomics Consortium"/>
            <person name="Kohler A."/>
            <person name="Kuo A."/>
            <person name="Nagy L.G."/>
            <person name="Floudas D."/>
            <person name="Copeland A."/>
            <person name="Barry K.W."/>
            <person name="Cichocki N."/>
            <person name="Veneault-Fourrey C."/>
            <person name="LaButti K."/>
            <person name="Lindquist E.A."/>
            <person name="Lipzen A."/>
            <person name="Lundell T."/>
            <person name="Morin E."/>
            <person name="Murat C."/>
            <person name="Riley R."/>
            <person name="Ohm R."/>
            <person name="Sun H."/>
            <person name="Tunlid A."/>
            <person name="Henrissat B."/>
            <person name="Grigoriev I.V."/>
            <person name="Hibbett D.S."/>
            <person name="Martin F."/>
        </authorList>
    </citation>
    <scope>NUCLEOTIDE SEQUENCE [LARGE SCALE GENOMIC DNA]</scope>
    <source>
        <strain evidence="6">Marx 270</strain>
    </source>
</reference>
<evidence type="ECO:0000256" key="2">
    <source>
        <dbReference type="ARBA" id="ARBA00022737"/>
    </source>
</evidence>
<dbReference type="Gene3D" id="3.80.10.10">
    <property type="entry name" value="Ribonuclease Inhibitor"/>
    <property type="match status" value="1"/>
</dbReference>
<gene>
    <name evidence="5" type="ORF">M404DRAFT_953988</name>
</gene>
<sequence length="1009" mass="108820">MTISDVDRVAGRTSPFPSSSKNVVLSPLPSVSLTDEHVSEAIQQSPDNGATLDFTHKSLTDVGEDGVQYLACAGGNQSLPEDSSISRITLGYNRLTTLPTAFGILSRLRYLNLKNNNFSSIPDILTVMQSLEILDISRNKIKRFPTQPGSLVDLHVLCISRNRITRLPGYLTEFTKLDVLKVDHNPIEWPPKAIVEPGGSLSDPRAAKEWILSLQKWLREDKDSRPQPNNRKPSVDSVKSECAVLNQSIIQSWSQLGEIDAGSGSTSHARSVSVDIQFPLLTESSKNVANARFERPPPLQLGSLASYEGPLHPSSPESYLPTPDESVSSTDDDHTAVLEGSHQNGKSFSSGGHCDRRPAIVGKKSLPDIRSPLGVRGIGDQPPVTMSESIQNTAGSKVKDTAKVDASFPSPLSHRQDSSSSSDASTRLPKVGGTPPSTGSPTFADRPRPVPDSERHAYFKRLSALPSNAISSNLPASLLSLVECARSLFFAVSQVYQALSHYVTHTLDSQLSSVLRKVTDPAYTYMMQLNAALERFDAMGKKTMPPASLCTSLVESCRDTAAVFGKAMAMLALQLKILASKDDDRYMRSLILTFYGAVAEISHAWQTMVPYAEAVKPHLIDHRKAPAIKAHFGAATGLSTPDVPPASAPALHMPFPVPLARSRPAQSKALGRTRTTRRHAGSFSSKDVEIGKSLASYDMPPPPVALSSSAPPTTLRNGQRRPAMPLSASTSSIPPLPTTMSSTFASSSPALGSLGRNGGAHHSRQGSQASLVASSSTFPTHAPPRRPTLDIPQSRTLVDEDALDAMERAVDAAPAVWEMMKEFVTSGSEPPAASQDLDDALARAKIVTERLRTNLHATRCGDPASDRKALREDAHVFVKIVVKLSGIIKAHGCSHALFPDLRDKMVLLTNSTQEFLMLLHVSSFSPSTTPLPYSPMTNALQPTLASHLDDNKLGASLSRSRSAQQPRMLKLSTLPMRELPRSALPNQTFTITLPPRHAVGIKDVTKDEG</sequence>
<dbReference type="PANTHER" id="PTHR48051:SF1">
    <property type="entry name" value="RAS SUPPRESSOR PROTEIN 1"/>
    <property type="match status" value="1"/>
</dbReference>
<feature type="domain" description="Disease resistance R13L4/SHOC-2-like LRR" evidence="4">
    <location>
        <begin position="103"/>
        <end position="183"/>
    </location>
</feature>
<dbReference type="OrthoDB" id="1394818at2759"/>
<feature type="region of interest" description="Disordered" evidence="3">
    <location>
        <begin position="656"/>
        <end position="793"/>
    </location>
</feature>
<dbReference type="EMBL" id="KN831973">
    <property type="protein sequence ID" value="KIO04047.1"/>
    <property type="molecule type" value="Genomic_DNA"/>
</dbReference>
<dbReference type="Pfam" id="PF10428">
    <property type="entry name" value="SOG2"/>
    <property type="match status" value="1"/>
</dbReference>
<dbReference type="AlphaFoldDB" id="A0A0C3K3E7"/>
<dbReference type="InterPro" id="IPR019487">
    <property type="entry name" value="RAM_signalling_pathway_SOG2"/>
</dbReference>
<keyword evidence="2" id="KW-0677">Repeat</keyword>
<dbReference type="InterPro" id="IPR055414">
    <property type="entry name" value="LRR_R13L4/SHOC2-like"/>
</dbReference>
<organism evidence="5 6">
    <name type="scientific">Pisolithus tinctorius Marx 270</name>
    <dbReference type="NCBI Taxonomy" id="870435"/>
    <lineage>
        <taxon>Eukaryota</taxon>
        <taxon>Fungi</taxon>
        <taxon>Dikarya</taxon>
        <taxon>Basidiomycota</taxon>
        <taxon>Agaricomycotina</taxon>
        <taxon>Agaricomycetes</taxon>
        <taxon>Agaricomycetidae</taxon>
        <taxon>Boletales</taxon>
        <taxon>Sclerodermatineae</taxon>
        <taxon>Pisolithaceae</taxon>
        <taxon>Pisolithus</taxon>
    </lineage>
</organism>
<dbReference type="PROSITE" id="PS51450">
    <property type="entry name" value="LRR"/>
    <property type="match status" value="1"/>
</dbReference>
<accession>A0A0C3K3E7</accession>
<dbReference type="InterPro" id="IPR032675">
    <property type="entry name" value="LRR_dom_sf"/>
</dbReference>
<evidence type="ECO:0000256" key="1">
    <source>
        <dbReference type="ARBA" id="ARBA00022614"/>
    </source>
</evidence>
<evidence type="ECO:0000256" key="3">
    <source>
        <dbReference type="SAM" id="MobiDB-lite"/>
    </source>
</evidence>
<dbReference type="InterPro" id="IPR050216">
    <property type="entry name" value="LRR_domain-containing"/>
</dbReference>
<dbReference type="Pfam" id="PF23598">
    <property type="entry name" value="LRR_14"/>
    <property type="match status" value="1"/>
</dbReference>
<feature type="compositionally biased region" description="Polar residues" evidence="3">
    <location>
        <begin position="765"/>
        <end position="779"/>
    </location>
</feature>
<dbReference type="InterPro" id="IPR001611">
    <property type="entry name" value="Leu-rich_rpt"/>
</dbReference>
<reference evidence="5 6" key="1">
    <citation type="submission" date="2014-04" db="EMBL/GenBank/DDBJ databases">
        <authorList>
            <consortium name="DOE Joint Genome Institute"/>
            <person name="Kuo A."/>
            <person name="Kohler A."/>
            <person name="Costa M.D."/>
            <person name="Nagy L.G."/>
            <person name="Floudas D."/>
            <person name="Copeland A."/>
            <person name="Barry K.W."/>
            <person name="Cichocki N."/>
            <person name="Veneault-Fourrey C."/>
            <person name="LaButti K."/>
            <person name="Lindquist E.A."/>
            <person name="Lipzen A."/>
            <person name="Lundell T."/>
            <person name="Morin E."/>
            <person name="Murat C."/>
            <person name="Sun H."/>
            <person name="Tunlid A."/>
            <person name="Henrissat B."/>
            <person name="Grigoriev I.V."/>
            <person name="Hibbett D.S."/>
            <person name="Martin F."/>
            <person name="Nordberg H.P."/>
            <person name="Cantor M.N."/>
            <person name="Hua S.X."/>
        </authorList>
    </citation>
    <scope>NUCLEOTIDE SEQUENCE [LARGE SCALE GENOMIC DNA]</scope>
    <source>
        <strain evidence="5 6">Marx 270</strain>
    </source>
</reference>
<feature type="compositionally biased region" description="Low complexity" evidence="3">
    <location>
        <begin position="410"/>
        <end position="425"/>
    </location>
</feature>
<feature type="compositionally biased region" description="Basic and acidic residues" evidence="3">
    <location>
        <begin position="1"/>
        <end position="10"/>
    </location>
</feature>
<evidence type="ECO:0000259" key="4">
    <source>
        <dbReference type="Pfam" id="PF23598"/>
    </source>
</evidence>